<feature type="domain" description="HTH LytTR-type" evidence="3">
    <location>
        <begin position="153"/>
        <end position="240"/>
    </location>
</feature>
<dbReference type="SMART" id="SM00850">
    <property type="entry name" value="LytTR"/>
    <property type="match status" value="1"/>
</dbReference>
<dbReference type="Gene3D" id="3.40.50.2300">
    <property type="match status" value="1"/>
</dbReference>
<dbReference type="PANTHER" id="PTHR37299">
    <property type="entry name" value="TRANSCRIPTIONAL REGULATOR-RELATED"/>
    <property type="match status" value="1"/>
</dbReference>
<evidence type="ECO:0000313" key="5">
    <source>
        <dbReference type="Proteomes" id="UP000232883"/>
    </source>
</evidence>
<dbReference type="Pfam" id="PF04397">
    <property type="entry name" value="LytTR"/>
    <property type="match status" value="1"/>
</dbReference>
<evidence type="ECO:0000259" key="3">
    <source>
        <dbReference type="PROSITE" id="PS50930"/>
    </source>
</evidence>
<name>A0A2K8Z2L3_9BACT</name>
<dbReference type="PROSITE" id="PS50110">
    <property type="entry name" value="RESPONSE_REGULATORY"/>
    <property type="match status" value="1"/>
</dbReference>
<proteinExistence type="predicted"/>
<keyword evidence="5" id="KW-1185">Reference proteome</keyword>
<dbReference type="InterPro" id="IPR011006">
    <property type="entry name" value="CheY-like_superfamily"/>
</dbReference>
<dbReference type="GO" id="GO:0000156">
    <property type="term" value="F:phosphorelay response regulator activity"/>
    <property type="evidence" value="ECO:0007669"/>
    <property type="project" value="InterPro"/>
</dbReference>
<dbReference type="GO" id="GO:0003677">
    <property type="term" value="F:DNA binding"/>
    <property type="evidence" value="ECO:0007669"/>
    <property type="project" value="UniProtKB-KW"/>
</dbReference>
<dbReference type="InterPro" id="IPR007492">
    <property type="entry name" value="LytTR_DNA-bd_dom"/>
</dbReference>
<gene>
    <name evidence="4" type="ORF">CWM47_21010</name>
</gene>
<dbReference type="InterPro" id="IPR001789">
    <property type="entry name" value="Sig_transdc_resp-reg_receiver"/>
</dbReference>
<evidence type="ECO:0000313" key="4">
    <source>
        <dbReference type="EMBL" id="AUD04091.1"/>
    </source>
</evidence>
<feature type="modified residue" description="4-aspartylphosphate" evidence="1">
    <location>
        <position position="61"/>
    </location>
</feature>
<dbReference type="RefSeq" id="WP_100990157.1">
    <property type="nucleotide sequence ID" value="NZ_CP025096.1"/>
</dbReference>
<sequence>MNTVAVHSLRCIAVDDEPIGLRIIESHAAKVPYLALLGSFLSATEALAYMQGHPVDLLFVDIQMPDLSGLELVRLLPEPVVVIFTTAHAGYALEGFEVAALDYLLKPISLSRFLQASSRALEKVTAQKRVNESVQSVAGAELFVKTGYDWSRVNLADLLYIEADDNYLTFVELSKQTLSRMSLSEVLAKLPVGEYLRIHKSYVIALTKVDKVERHQVSLGGKRLPVSSSYRDDLLRRLAK</sequence>
<dbReference type="AlphaFoldDB" id="A0A2K8Z2L3"/>
<accession>A0A2K8Z2L3</accession>
<reference evidence="4 5" key="1">
    <citation type="submission" date="2017-11" db="EMBL/GenBank/DDBJ databases">
        <title>Taxonomic description and genome sequences of Spirosoma HA7 sp. nov., isolated from pollen microhabitat of Corylus avellana.</title>
        <authorList>
            <person name="Ambika Manirajan B."/>
            <person name="Suarez C."/>
            <person name="Ratering S."/>
            <person name="Geissler-Plaum R."/>
            <person name="Cardinale M."/>
            <person name="Sylvia S."/>
        </authorList>
    </citation>
    <scope>NUCLEOTIDE SEQUENCE [LARGE SCALE GENOMIC DNA]</scope>
    <source>
        <strain evidence="4 5">HA7</strain>
    </source>
</reference>
<keyword evidence="4" id="KW-0238">DNA-binding</keyword>
<dbReference type="OrthoDB" id="1646880at2"/>
<feature type="domain" description="Response regulatory" evidence="2">
    <location>
        <begin position="10"/>
        <end position="121"/>
    </location>
</feature>
<dbReference type="Proteomes" id="UP000232883">
    <property type="component" value="Chromosome"/>
</dbReference>
<dbReference type="Pfam" id="PF00072">
    <property type="entry name" value="Response_reg"/>
    <property type="match status" value="1"/>
</dbReference>
<dbReference type="KEGG" id="spir:CWM47_21010"/>
<protein>
    <submittedName>
        <fullName evidence="4">DNA-binding response regulator</fullName>
    </submittedName>
</protein>
<dbReference type="InterPro" id="IPR046947">
    <property type="entry name" value="LytR-like"/>
</dbReference>
<evidence type="ECO:0000259" key="2">
    <source>
        <dbReference type="PROSITE" id="PS50110"/>
    </source>
</evidence>
<keyword evidence="1" id="KW-0597">Phosphoprotein</keyword>
<evidence type="ECO:0000256" key="1">
    <source>
        <dbReference type="PROSITE-ProRule" id="PRU00169"/>
    </source>
</evidence>
<dbReference type="EMBL" id="CP025096">
    <property type="protein sequence ID" value="AUD04091.1"/>
    <property type="molecule type" value="Genomic_DNA"/>
</dbReference>
<dbReference type="PROSITE" id="PS50930">
    <property type="entry name" value="HTH_LYTTR"/>
    <property type="match status" value="1"/>
</dbReference>
<dbReference type="PANTHER" id="PTHR37299:SF1">
    <property type="entry name" value="STAGE 0 SPORULATION PROTEIN A HOMOLOG"/>
    <property type="match status" value="1"/>
</dbReference>
<dbReference type="SMART" id="SM00448">
    <property type="entry name" value="REC"/>
    <property type="match status" value="1"/>
</dbReference>
<organism evidence="4 5">
    <name type="scientific">Spirosoma pollinicola</name>
    <dbReference type="NCBI Taxonomy" id="2057025"/>
    <lineage>
        <taxon>Bacteria</taxon>
        <taxon>Pseudomonadati</taxon>
        <taxon>Bacteroidota</taxon>
        <taxon>Cytophagia</taxon>
        <taxon>Cytophagales</taxon>
        <taxon>Cytophagaceae</taxon>
        <taxon>Spirosoma</taxon>
    </lineage>
</organism>
<dbReference type="SUPFAM" id="SSF52172">
    <property type="entry name" value="CheY-like"/>
    <property type="match status" value="1"/>
</dbReference>
<dbReference type="Gene3D" id="2.40.50.1020">
    <property type="entry name" value="LytTr DNA-binding domain"/>
    <property type="match status" value="1"/>
</dbReference>